<keyword evidence="3" id="KW-1185">Reference proteome</keyword>
<evidence type="ECO:0000313" key="2">
    <source>
        <dbReference type="EMBL" id="MDN5217262.1"/>
    </source>
</evidence>
<reference evidence="2" key="1">
    <citation type="submission" date="2023-06" db="EMBL/GenBank/DDBJ databases">
        <title>Genomic of Agaribacillus aureum.</title>
        <authorList>
            <person name="Wang G."/>
        </authorList>
    </citation>
    <scope>NUCLEOTIDE SEQUENCE</scope>
    <source>
        <strain evidence="2">BMA12</strain>
    </source>
</reference>
<protein>
    <submittedName>
        <fullName evidence="2">Uncharacterized protein</fullName>
    </submittedName>
</protein>
<keyword evidence="1" id="KW-0472">Membrane</keyword>
<keyword evidence="1" id="KW-0812">Transmembrane</keyword>
<evidence type="ECO:0000256" key="1">
    <source>
        <dbReference type="SAM" id="Phobius"/>
    </source>
</evidence>
<sequence>MDKFDNDSRHEDDSPPFFNSWKGAYLFLMAHLFFLILLFHLFTRFFE</sequence>
<gene>
    <name evidence="2" type="ORF">QQ020_34635</name>
</gene>
<name>A0ABT8LK16_9BACT</name>
<evidence type="ECO:0000313" key="3">
    <source>
        <dbReference type="Proteomes" id="UP001172083"/>
    </source>
</evidence>
<dbReference type="EMBL" id="JAUJEB010000015">
    <property type="protein sequence ID" value="MDN5217262.1"/>
    <property type="molecule type" value="Genomic_DNA"/>
</dbReference>
<comment type="caution">
    <text evidence="2">The sequence shown here is derived from an EMBL/GenBank/DDBJ whole genome shotgun (WGS) entry which is preliminary data.</text>
</comment>
<dbReference type="RefSeq" id="WP_346762599.1">
    <property type="nucleotide sequence ID" value="NZ_JAUJEB010000015.1"/>
</dbReference>
<accession>A0ABT8LK16</accession>
<organism evidence="2 3">
    <name type="scientific">Agaribacillus aureus</name>
    <dbReference type="NCBI Taxonomy" id="3051825"/>
    <lineage>
        <taxon>Bacteria</taxon>
        <taxon>Pseudomonadati</taxon>
        <taxon>Bacteroidota</taxon>
        <taxon>Cytophagia</taxon>
        <taxon>Cytophagales</taxon>
        <taxon>Splendidivirgaceae</taxon>
        <taxon>Agaribacillus</taxon>
    </lineage>
</organism>
<proteinExistence type="predicted"/>
<keyword evidence="1" id="KW-1133">Transmembrane helix</keyword>
<dbReference type="Proteomes" id="UP001172083">
    <property type="component" value="Unassembled WGS sequence"/>
</dbReference>
<feature type="transmembrane region" description="Helical" evidence="1">
    <location>
        <begin position="24"/>
        <end position="42"/>
    </location>
</feature>